<feature type="region of interest" description="Disordered" evidence="1">
    <location>
        <begin position="527"/>
        <end position="548"/>
    </location>
</feature>
<dbReference type="RefSeq" id="WP_190452739.1">
    <property type="nucleotide sequence ID" value="NZ_JAMPLM010000058.1"/>
</dbReference>
<gene>
    <name evidence="2" type="ORF">NDI38_28080</name>
</gene>
<keyword evidence="3" id="KW-1185">Reference proteome</keyword>
<evidence type="ECO:0000256" key="1">
    <source>
        <dbReference type="SAM" id="MobiDB-lite"/>
    </source>
</evidence>
<dbReference type="Proteomes" id="UP001476950">
    <property type="component" value="Unassembled WGS sequence"/>
</dbReference>
<organism evidence="2 3">
    <name type="scientific">Stenomitos frigidus AS-A4</name>
    <dbReference type="NCBI Taxonomy" id="2933935"/>
    <lineage>
        <taxon>Bacteria</taxon>
        <taxon>Bacillati</taxon>
        <taxon>Cyanobacteriota</taxon>
        <taxon>Cyanophyceae</taxon>
        <taxon>Leptolyngbyales</taxon>
        <taxon>Leptolyngbyaceae</taxon>
        <taxon>Stenomitos</taxon>
    </lineage>
</organism>
<protein>
    <recommendedName>
        <fullName evidence="4">Primase C-terminal 1 domain-containing protein</fullName>
    </recommendedName>
</protein>
<evidence type="ECO:0000313" key="3">
    <source>
        <dbReference type="Proteomes" id="UP001476950"/>
    </source>
</evidence>
<sequence length="746" mass="83639">MNLPAPQFQAIQEPEAFLHLFPHRFDFIYAEHPDPGDRPDWKTEDRHPLSDRLLQEGAYLYGVRFGKQTDYLMLDIDRGSLYHPHSDRLAIPRLLAALETLGLVEAVAVTSSYRGGIHLYLPFQNAQETWAIAQVVSTLLANAGFKLKPGQLELFPNPKPFSTAPSLYAAHRLPLQAGSYLLNRDFQPIYGDQTTFVQRWQFAQHRNAIDSRTLKRVLQQVKRKRYKLSGKAEKFLHDLNIEVLAGWTDSGQTNYLLGRIAMREYIFGHVQRSIEPLTGEDLAAAICEVARSLPGFESYCSHQTDLEQRAMFYTRSIQASHYYPFGSKHQAKTALLPETTAPLKPNWNQSQSQAARDRINNTIADLQQRHALPATITARRHAIRAYGIGNQTLDKYKELWHPNYLKPIQGGEYHPVDADSINPESQKPIQGGEYHPLETNKLVAHAVAPQGQAVGFPEVGGSGGFSTGIAVEANRRKSDRAAQHLAKMQAWLASDDPILMAEAQQFFTAQTQQESVSLISTDVVAPEQAEQPSSEEAVMPGGFGRSQPQRRVGKTALQAMRQLSVAPQQSVQIPDVDRALQAEVEAFFAQHQQEHPEALALAWSAGVYNPLAKVDLLAVGARFLEPEEEDWLALARMVGWLLVEDELDAIYFTAPPPTFALEQADWYVRPDLTTFLESPVLLRAVVQQYPIPEASLRGVVDQKVAALGWQPAQLEQFIQALFEQPEKALESSDWSLLLFELQLQEG</sequence>
<evidence type="ECO:0008006" key="4">
    <source>
        <dbReference type="Google" id="ProtNLM"/>
    </source>
</evidence>
<proteinExistence type="predicted"/>
<comment type="caution">
    <text evidence="2">The sequence shown here is derived from an EMBL/GenBank/DDBJ whole genome shotgun (WGS) entry which is preliminary data.</text>
</comment>
<evidence type="ECO:0000313" key="2">
    <source>
        <dbReference type="EMBL" id="MEP1062236.1"/>
    </source>
</evidence>
<name>A0ABV0KTB8_9CYAN</name>
<dbReference type="CDD" id="cd00525">
    <property type="entry name" value="AE_Prim_S_like"/>
    <property type="match status" value="1"/>
</dbReference>
<accession>A0ABV0KTB8</accession>
<dbReference type="EMBL" id="JAMPLM010000058">
    <property type="protein sequence ID" value="MEP1062236.1"/>
    <property type="molecule type" value="Genomic_DNA"/>
</dbReference>
<reference evidence="2 3" key="1">
    <citation type="submission" date="2022-04" db="EMBL/GenBank/DDBJ databases">
        <title>Positive selection, recombination, and allopatry shape intraspecific diversity of widespread and dominant cyanobacteria.</title>
        <authorList>
            <person name="Wei J."/>
            <person name="Shu W."/>
            <person name="Hu C."/>
        </authorList>
    </citation>
    <scope>NUCLEOTIDE SEQUENCE [LARGE SCALE GENOMIC DNA]</scope>
    <source>
        <strain evidence="2 3">AS-A4</strain>
    </source>
</reference>